<protein>
    <submittedName>
        <fullName evidence="1">Uncharacterized protein</fullName>
    </submittedName>
</protein>
<evidence type="ECO:0000313" key="1">
    <source>
        <dbReference type="EMBL" id="GGO41151.1"/>
    </source>
</evidence>
<evidence type="ECO:0000313" key="2">
    <source>
        <dbReference type="Proteomes" id="UP000656881"/>
    </source>
</evidence>
<dbReference type="Proteomes" id="UP000656881">
    <property type="component" value="Unassembled WGS sequence"/>
</dbReference>
<name>A0ABQ2LNN3_9ACTN</name>
<accession>A0ABQ2LNN3</accession>
<gene>
    <name evidence="1" type="ORF">GCM10012286_20460</name>
</gene>
<comment type="caution">
    <text evidence="1">The sequence shown here is derived from an EMBL/GenBank/DDBJ whole genome shotgun (WGS) entry which is preliminary data.</text>
</comment>
<reference evidence="2" key="1">
    <citation type="journal article" date="2019" name="Int. J. Syst. Evol. Microbiol.">
        <title>The Global Catalogue of Microorganisms (GCM) 10K type strain sequencing project: providing services to taxonomists for standard genome sequencing and annotation.</title>
        <authorList>
            <consortium name="The Broad Institute Genomics Platform"/>
            <consortium name="The Broad Institute Genome Sequencing Center for Infectious Disease"/>
            <person name="Wu L."/>
            <person name="Ma J."/>
        </authorList>
    </citation>
    <scope>NUCLEOTIDE SEQUENCE [LARGE SCALE GENOMIC DNA]</scope>
    <source>
        <strain evidence="2">CGMCC 4.7349</strain>
    </source>
</reference>
<sequence length="75" mass="7975">MANGLVKGDDSEEFADAQCYGCPPAVGWQAVGTAGWSRGVENSLARSGTSLGWLMRTVPWRAERCGGVKHGQRPP</sequence>
<dbReference type="EMBL" id="BMNG01000004">
    <property type="protein sequence ID" value="GGO41151.1"/>
    <property type="molecule type" value="Genomic_DNA"/>
</dbReference>
<proteinExistence type="predicted"/>
<organism evidence="1 2">
    <name type="scientific">Streptomyces lasiicapitis</name>
    <dbReference type="NCBI Taxonomy" id="1923961"/>
    <lineage>
        <taxon>Bacteria</taxon>
        <taxon>Bacillati</taxon>
        <taxon>Actinomycetota</taxon>
        <taxon>Actinomycetes</taxon>
        <taxon>Kitasatosporales</taxon>
        <taxon>Streptomycetaceae</taxon>
        <taxon>Streptomyces</taxon>
    </lineage>
</organism>
<keyword evidence="2" id="KW-1185">Reference proteome</keyword>